<feature type="region of interest" description="Disordered" evidence="1">
    <location>
        <begin position="547"/>
        <end position="869"/>
    </location>
</feature>
<feature type="compositionally biased region" description="Polar residues" evidence="1">
    <location>
        <begin position="313"/>
        <end position="334"/>
    </location>
</feature>
<dbReference type="AlphaFoldDB" id="A0A9W9K2W1"/>
<feature type="compositionally biased region" description="Basic and acidic residues" evidence="1">
    <location>
        <begin position="745"/>
        <end position="758"/>
    </location>
</feature>
<protein>
    <recommendedName>
        <fullName evidence="2">DUF8035 domain-containing protein</fullName>
    </recommendedName>
</protein>
<name>A0A9W9K2W1_9EURO</name>
<accession>A0A9W9K2W1</accession>
<proteinExistence type="predicted"/>
<gene>
    <name evidence="3" type="ORF">N7532_009464</name>
</gene>
<reference evidence="3" key="1">
    <citation type="submission" date="2022-11" db="EMBL/GenBank/DDBJ databases">
        <authorList>
            <person name="Petersen C."/>
        </authorList>
    </citation>
    <scope>NUCLEOTIDE SEQUENCE</scope>
    <source>
        <strain evidence="3">IBT 30761</strain>
    </source>
</reference>
<dbReference type="PANTHER" id="PTHR42081:SF1">
    <property type="entry name" value="ZINC FINGER PROTEIN DHHC DOMAIN CONTAINING PROTEIN"/>
    <property type="match status" value="1"/>
</dbReference>
<evidence type="ECO:0000313" key="4">
    <source>
        <dbReference type="Proteomes" id="UP001149074"/>
    </source>
</evidence>
<reference evidence="3" key="2">
    <citation type="journal article" date="2023" name="IMA Fungus">
        <title>Comparative genomic study of the Penicillium genus elucidates a diverse pangenome and 15 lateral gene transfer events.</title>
        <authorList>
            <person name="Petersen C."/>
            <person name="Sorensen T."/>
            <person name="Nielsen M.R."/>
            <person name="Sondergaard T.E."/>
            <person name="Sorensen J.L."/>
            <person name="Fitzpatrick D.A."/>
            <person name="Frisvad J.C."/>
            <person name="Nielsen K.L."/>
        </authorList>
    </citation>
    <scope>NUCLEOTIDE SEQUENCE</scope>
    <source>
        <strain evidence="3">IBT 30761</strain>
    </source>
</reference>
<feature type="compositionally biased region" description="Basic residues" evidence="1">
    <location>
        <begin position="556"/>
        <end position="569"/>
    </location>
</feature>
<sequence length="940" mass="105567">MDTSDAAALAALVVAILAIFVAILQAVQQYLLTGALIRLCDSVVFGKMPGRGRRVWEMSQFRFRVVYSIPQVSLHRDLWPGSLPHIPSYAKGSRSLPDLGLLEAKDDNSSSVQEGPWKAGSPANSVSFSPGEASWVSFCRAVQLSSGRSMVLDLVAGDADRCPSDLPNVPMPMSMRDIAVMGLMTGMKCTQASFEAKSLSMQGLVGTITTSQHPFLGPLLHFSPRNMSVNEIQDLQIGGGAVDPFWMSRMWDEVNVAGRRYTQDQRMKIEKDEASWARSLRERAVVPMSRNRSPPPSSLSGLRRRRSAGPELTKSSDTVVSSQSPEKQNGSGFVSSCKDDSCRTLWTRSDGDWSVDNRATVVDDTPNMVAQTIDTCQKTPPLRIKDKVKRHRRALLAQTWNIVFYKRHHSSKKTLDDPFNAELELGGTRVTPGVVPNPQRNMQDQNSGNRRNTQDQGANLPPRWWISNYIKEKRQVIEGDILENERPKGPLLIGWYDEDDQGIPELNEAEENIAKSVLEMWTRSRSDLESQRAAFYASRWRNVIQRRQMNREDRSRSRRAPARSSQRARTRSDSGRRYRSPDEKVPNQSLAESRRHYELRVPYYPPVYDDEAGTRSQAGYYQTNSPNIYARPSAPESGSRPRMPRDRGQYSESNVEDETVHRQSRPRSRVRSRPNDKVFEYGDGGIAGRIPEAWLNQKSPENSTSKSPVSPALDNSNERKPTNRVGFGPTIDVIDAPSSDEDANEDSKKTLPAEKESQEWEFVTPAQQFRLDYPHLSIPPSALSPRTDPGREVSPPPRQSYFPAHRRPSSPSSSSISPRTSSGRAISPPPRQSGSSAEKPKGILKPPRATFPEEANPIREGVAPLRDRKLPDEIPAGARWTKIDRRLVDVEALEAGNERFEERSDHVIVLRVLSKEEIQRYAVKTQEIRGELFRCIPMII</sequence>
<feature type="region of interest" description="Disordered" evidence="1">
    <location>
        <begin position="285"/>
        <end position="339"/>
    </location>
</feature>
<keyword evidence="4" id="KW-1185">Reference proteome</keyword>
<dbReference type="RefSeq" id="XP_056472761.1">
    <property type="nucleotide sequence ID" value="XM_056621955.1"/>
</dbReference>
<feature type="compositionally biased region" description="Polar residues" evidence="1">
    <location>
        <begin position="614"/>
        <end position="627"/>
    </location>
</feature>
<dbReference type="GeneID" id="81360934"/>
<evidence type="ECO:0000313" key="3">
    <source>
        <dbReference type="EMBL" id="KAJ5090780.1"/>
    </source>
</evidence>
<evidence type="ECO:0000259" key="2">
    <source>
        <dbReference type="Pfam" id="PF26118"/>
    </source>
</evidence>
<dbReference type="Proteomes" id="UP001149074">
    <property type="component" value="Unassembled WGS sequence"/>
</dbReference>
<dbReference type="PANTHER" id="PTHR42081">
    <property type="entry name" value="ZINC FINGER PROTEIN DHHC DOMAIN CONTAINING PROTEIN"/>
    <property type="match status" value="1"/>
</dbReference>
<feature type="compositionally biased region" description="Polar residues" evidence="1">
    <location>
        <begin position="438"/>
        <end position="457"/>
    </location>
</feature>
<feature type="compositionally biased region" description="Polar residues" evidence="1">
    <location>
        <begin position="696"/>
        <end position="708"/>
    </location>
</feature>
<feature type="region of interest" description="Disordered" evidence="1">
    <location>
        <begin position="428"/>
        <end position="459"/>
    </location>
</feature>
<dbReference type="InterPro" id="IPR058348">
    <property type="entry name" value="DUF8035"/>
</dbReference>
<comment type="caution">
    <text evidence="3">The sequence shown here is derived from an EMBL/GenBank/DDBJ whole genome shotgun (WGS) entry which is preliminary data.</text>
</comment>
<dbReference type="Pfam" id="PF26118">
    <property type="entry name" value="DUF8035"/>
    <property type="match status" value="1"/>
</dbReference>
<feature type="compositionally biased region" description="Low complexity" evidence="1">
    <location>
        <begin position="809"/>
        <end position="822"/>
    </location>
</feature>
<evidence type="ECO:0000256" key="1">
    <source>
        <dbReference type="SAM" id="MobiDB-lite"/>
    </source>
</evidence>
<feature type="domain" description="DUF8035" evidence="2">
    <location>
        <begin position="878"/>
        <end position="930"/>
    </location>
</feature>
<feature type="compositionally biased region" description="Basic and acidic residues" evidence="1">
    <location>
        <begin position="570"/>
        <end position="585"/>
    </location>
</feature>
<organism evidence="3 4">
    <name type="scientific">Penicillium argentinense</name>
    <dbReference type="NCBI Taxonomy" id="1131581"/>
    <lineage>
        <taxon>Eukaryota</taxon>
        <taxon>Fungi</taxon>
        <taxon>Dikarya</taxon>
        <taxon>Ascomycota</taxon>
        <taxon>Pezizomycotina</taxon>
        <taxon>Eurotiomycetes</taxon>
        <taxon>Eurotiomycetidae</taxon>
        <taxon>Eurotiales</taxon>
        <taxon>Aspergillaceae</taxon>
        <taxon>Penicillium</taxon>
    </lineage>
</organism>
<dbReference type="EMBL" id="JAPQKI010000009">
    <property type="protein sequence ID" value="KAJ5090780.1"/>
    <property type="molecule type" value="Genomic_DNA"/>
</dbReference>
<dbReference type="OrthoDB" id="5418088at2759"/>
<feature type="compositionally biased region" description="Basic residues" evidence="1">
    <location>
        <begin position="662"/>
        <end position="672"/>
    </location>
</feature>